<gene>
    <name evidence="15" type="ORF">BPP43_10850</name>
</gene>
<feature type="active site" evidence="12">
    <location>
        <position position="407"/>
    </location>
</feature>
<evidence type="ECO:0000256" key="1">
    <source>
        <dbReference type="ARBA" id="ARBA00004651"/>
    </source>
</evidence>
<feature type="active site" evidence="12">
    <location>
        <position position="405"/>
    </location>
</feature>
<evidence type="ECO:0000256" key="10">
    <source>
        <dbReference type="ARBA" id="ARBA00023209"/>
    </source>
</evidence>
<keyword evidence="10 12" id="KW-0594">Phospholipid biosynthesis</keyword>
<organism evidence="15 16">
    <name type="scientific">Brachyspira pilosicoli P43/6/78</name>
    <dbReference type="NCBI Taxonomy" id="1042417"/>
    <lineage>
        <taxon>Bacteria</taxon>
        <taxon>Pseudomonadati</taxon>
        <taxon>Spirochaetota</taxon>
        <taxon>Spirochaetia</taxon>
        <taxon>Brachyspirales</taxon>
        <taxon>Brachyspiraceae</taxon>
        <taxon>Brachyspira</taxon>
    </lineage>
</organism>
<feature type="transmembrane region" description="Helical" evidence="12">
    <location>
        <begin position="5"/>
        <end position="23"/>
    </location>
</feature>
<proteinExistence type="inferred from homology"/>
<dbReference type="GO" id="GO:0032049">
    <property type="term" value="P:cardiolipin biosynthetic process"/>
    <property type="evidence" value="ECO:0007669"/>
    <property type="project" value="UniProtKB-UniRule"/>
</dbReference>
<dbReference type="HAMAP" id="MF_01916">
    <property type="entry name" value="Cardiolipin_synth_Cls"/>
    <property type="match status" value="1"/>
</dbReference>
<dbReference type="AlphaFoldDB" id="A0A3B6VRH9"/>
<keyword evidence="4 12" id="KW-0808">Transferase</keyword>
<dbReference type="InterPro" id="IPR022924">
    <property type="entry name" value="Cardiolipin_synthase"/>
</dbReference>
<feature type="active site" evidence="12">
    <location>
        <position position="227"/>
    </location>
</feature>
<feature type="domain" description="PLD phosphodiesterase" evidence="14">
    <location>
        <begin position="400"/>
        <end position="427"/>
    </location>
</feature>
<dbReference type="Gene3D" id="3.30.870.10">
    <property type="entry name" value="Endonuclease Chain A"/>
    <property type="match status" value="2"/>
</dbReference>
<keyword evidence="2 12" id="KW-1003">Cell membrane</keyword>
<dbReference type="NCBIfam" id="TIGR04265">
    <property type="entry name" value="bac_cardiolipin"/>
    <property type="match status" value="1"/>
</dbReference>
<keyword evidence="8 12" id="KW-0443">Lipid metabolism</keyword>
<dbReference type="CDD" id="cd09110">
    <property type="entry name" value="PLDc_CLS_1"/>
    <property type="match status" value="1"/>
</dbReference>
<dbReference type="InterPro" id="IPR001736">
    <property type="entry name" value="PLipase_D/transphosphatidylase"/>
</dbReference>
<sequence length="487" mass="56498">MFIYILTIIFFLYVILIAIKMLLENRPPYSFIAWLTVLVFLPYVGAIFYLFLGVNWKKSRKKLSARLPEDMIRKHFSSLLEEQMNIIDNMGGNYAKHTNLVKLAIKSGYSPITVQNQVYVFDEGKDLFDDLINNLKLAEKTIHMEYFIWRSDKLGNKIKDILIKKSKEGVKVRIIFDGLGSMLRISRKYKRELKKNGIEFLYYHDPFSIFWTRYVNYRNHRKIVVIDGIVAYMGGMNLGQEYIDGGKRFASWRDTHMRIVGDACNLIQNVFVCDWHNAGGRDLDNLMDNGSSLMQELFPSSTTDKYLPMQIISSGPDSKWDSIQKIYSKMIADARESIYIESPYFVPDDGFLHDLENAALSGINVNLMITGKPDKLVAWWVAQTYFETLLKAGVNIYLYESGFLHSKFCAIDGRIVSCGTCNMDIRSFYLHYEMNAVIYDIDTALKFERIFKDDVSRSHKITMEEYKKQSILIRLRNSACRIIAPVL</sequence>
<protein>
    <recommendedName>
        <fullName evidence="12 13">Cardiolipin synthase</fullName>
        <shortName evidence="12">CL synthase</shortName>
        <ecNumber evidence="12 13">2.7.8.-</ecNumber>
    </recommendedName>
</protein>
<evidence type="ECO:0000256" key="4">
    <source>
        <dbReference type="ARBA" id="ARBA00022679"/>
    </source>
</evidence>
<dbReference type="KEGG" id="bpip:BPP43_10850"/>
<keyword evidence="9 12" id="KW-0472">Membrane</keyword>
<dbReference type="InterPro" id="IPR030874">
    <property type="entry name" value="Cardiolipin_synth_Firmi"/>
</dbReference>
<dbReference type="EMBL" id="CP002873">
    <property type="protein sequence ID" value="AGA67334.1"/>
    <property type="molecule type" value="Genomic_DNA"/>
</dbReference>
<feature type="active site" evidence="12">
    <location>
        <position position="222"/>
    </location>
</feature>
<comment type="function">
    <text evidence="12">Catalyzes the reversible phosphatidyl group transfer from one phosphatidylglycerol molecule to another to form cardiolipin (CL) (diphosphatidylglycerol) and glycerol.</text>
</comment>
<dbReference type="InterPro" id="IPR025202">
    <property type="entry name" value="PLD-like_dom"/>
</dbReference>
<evidence type="ECO:0000256" key="11">
    <source>
        <dbReference type="ARBA" id="ARBA00023264"/>
    </source>
</evidence>
<comment type="similarity">
    <text evidence="12">Belongs to the phospholipase D family. Cardiolipin synthase subfamily.</text>
</comment>
<dbReference type="RefSeq" id="WP_015274885.1">
    <property type="nucleotide sequence ID" value="NC_019908.1"/>
</dbReference>
<feature type="active site" evidence="12">
    <location>
        <position position="412"/>
    </location>
</feature>
<dbReference type="CDD" id="cd09112">
    <property type="entry name" value="PLDc_CLS_2"/>
    <property type="match status" value="1"/>
</dbReference>
<evidence type="ECO:0000256" key="9">
    <source>
        <dbReference type="ARBA" id="ARBA00023136"/>
    </source>
</evidence>
<evidence type="ECO:0000256" key="6">
    <source>
        <dbReference type="ARBA" id="ARBA00022737"/>
    </source>
</evidence>
<dbReference type="GO" id="GO:0005886">
    <property type="term" value="C:plasma membrane"/>
    <property type="evidence" value="ECO:0007669"/>
    <property type="project" value="UniProtKB-SubCell"/>
</dbReference>
<dbReference type="PANTHER" id="PTHR21248">
    <property type="entry name" value="CARDIOLIPIN SYNTHASE"/>
    <property type="match status" value="1"/>
</dbReference>
<evidence type="ECO:0000313" key="16">
    <source>
        <dbReference type="Proteomes" id="UP000010793"/>
    </source>
</evidence>
<dbReference type="PROSITE" id="PS50035">
    <property type="entry name" value="PLD"/>
    <property type="match status" value="2"/>
</dbReference>
<feature type="transmembrane region" description="Helical" evidence="12">
    <location>
        <begin position="29"/>
        <end position="52"/>
    </location>
</feature>
<name>A0A3B6VRH9_BRAPL</name>
<evidence type="ECO:0000256" key="12">
    <source>
        <dbReference type="HAMAP-Rule" id="MF_01916"/>
    </source>
</evidence>
<dbReference type="PANTHER" id="PTHR21248:SF22">
    <property type="entry name" value="PHOSPHOLIPASE D"/>
    <property type="match status" value="1"/>
</dbReference>
<dbReference type="Proteomes" id="UP000010793">
    <property type="component" value="Chromosome"/>
</dbReference>
<dbReference type="EC" id="2.7.8.-" evidence="12 13"/>
<evidence type="ECO:0000256" key="8">
    <source>
        <dbReference type="ARBA" id="ARBA00023098"/>
    </source>
</evidence>
<evidence type="ECO:0000256" key="7">
    <source>
        <dbReference type="ARBA" id="ARBA00022989"/>
    </source>
</evidence>
<comment type="subcellular location">
    <subcellularLocation>
        <location evidence="1 12">Cell membrane</location>
        <topology evidence="1 12">Multi-pass membrane protein</topology>
    </subcellularLocation>
</comment>
<keyword evidence="7 12" id="KW-1133">Transmembrane helix</keyword>
<keyword evidence="16" id="KW-1185">Reference proteome</keyword>
<dbReference type="Pfam" id="PF13091">
    <property type="entry name" value="PLDc_2"/>
    <property type="match status" value="2"/>
</dbReference>
<evidence type="ECO:0000256" key="13">
    <source>
        <dbReference type="NCBIfam" id="TIGR04265"/>
    </source>
</evidence>
<evidence type="ECO:0000256" key="5">
    <source>
        <dbReference type="ARBA" id="ARBA00022692"/>
    </source>
</evidence>
<evidence type="ECO:0000313" key="15">
    <source>
        <dbReference type="EMBL" id="AGA67334.1"/>
    </source>
</evidence>
<accession>A0A3B6VRH9</accession>
<keyword evidence="6" id="KW-0677">Repeat</keyword>
<comment type="catalytic activity">
    <reaction evidence="12">
        <text>2 a 1,2-diacyl-sn-glycero-3-phospho-(1'-sn-glycerol) = a cardiolipin + glycerol</text>
        <dbReference type="Rhea" id="RHEA:31451"/>
        <dbReference type="ChEBI" id="CHEBI:17754"/>
        <dbReference type="ChEBI" id="CHEBI:62237"/>
        <dbReference type="ChEBI" id="CHEBI:64716"/>
    </reaction>
</comment>
<dbReference type="Pfam" id="PF13396">
    <property type="entry name" value="PLDc_N"/>
    <property type="match status" value="1"/>
</dbReference>
<evidence type="ECO:0000256" key="3">
    <source>
        <dbReference type="ARBA" id="ARBA00022516"/>
    </source>
</evidence>
<dbReference type="GO" id="GO:0008808">
    <property type="term" value="F:cardiolipin synthase activity"/>
    <property type="evidence" value="ECO:0007669"/>
    <property type="project" value="UniProtKB-UniRule"/>
</dbReference>
<dbReference type="SMART" id="SM00155">
    <property type="entry name" value="PLDc"/>
    <property type="match status" value="2"/>
</dbReference>
<keyword evidence="3 12" id="KW-0444">Lipid biosynthesis</keyword>
<dbReference type="InterPro" id="IPR027379">
    <property type="entry name" value="CLS_N"/>
</dbReference>
<keyword evidence="5 12" id="KW-0812">Transmembrane</keyword>
<evidence type="ECO:0000256" key="2">
    <source>
        <dbReference type="ARBA" id="ARBA00022475"/>
    </source>
</evidence>
<dbReference type="SUPFAM" id="SSF56024">
    <property type="entry name" value="Phospholipase D/nuclease"/>
    <property type="match status" value="2"/>
</dbReference>
<feature type="domain" description="PLD phosphodiesterase" evidence="14">
    <location>
        <begin position="215"/>
        <end position="242"/>
    </location>
</feature>
<keyword evidence="11 12" id="KW-1208">Phospholipid metabolism</keyword>
<evidence type="ECO:0000259" key="14">
    <source>
        <dbReference type="PROSITE" id="PS50035"/>
    </source>
</evidence>
<feature type="active site" evidence="12">
    <location>
        <position position="220"/>
    </location>
</feature>
<reference evidence="15 16" key="1">
    <citation type="journal article" date="2013" name="Genome Announc.">
        <title>Complete Genome Sequence of the Porcine Strain Brachyspira pilosicoli P43/6/78(T.).</title>
        <authorList>
            <person name="Lin C."/>
            <person name="den Bakker H.C."/>
            <person name="Suzuki H."/>
            <person name="Lefebure T."/>
            <person name="Ponnala L."/>
            <person name="Sun Q."/>
            <person name="Stanhope M.J."/>
            <person name="Wiedmann M."/>
            <person name="Duhamel G.E."/>
        </authorList>
    </citation>
    <scope>NUCLEOTIDE SEQUENCE [LARGE SCALE GENOMIC DNA]</scope>
    <source>
        <strain evidence="15 16">P43/6/78</strain>
    </source>
</reference>